<reference evidence="2" key="1">
    <citation type="journal article" date="2021" name="Nat. Commun.">
        <title>Genomic analyses provide insights into spinach domestication and the genetic basis of agronomic traits.</title>
        <authorList>
            <person name="Cai X."/>
            <person name="Sun X."/>
            <person name="Xu C."/>
            <person name="Sun H."/>
            <person name="Wang X."/>
            <person name="Ge C."/>
            <person name="Zhang Z."/>
            <person name="Wang Q."/>
            <person name="Fei Z."/>
            <person name="Jiao C."/>
            <person name="Wang Q."/>
        </authorList>
    </citation>
    <scope>NUCLEOTIDE SEQUENCE [LARGE SCALE GENOMIC DNA]</scope>
    <source>
        <strain evidence="2">cv. Varoflay</strain>
    </source>
</reference>
<organism evidence="2 3">
    <name type="scientific">Spinacia oleracea</name>
    <name type="common">Spinach</name>
    <dbReference type="NCBI Taxonomy" id="3562"/>
    <lineage>
        <taxon>Eukaryota</taxon>
        <taxon>Viridiplantae</taxon>
        <taxon>Streptophyta</taxon>
        <taxon>Embryophyta</taxon>
        <taxon>Tracheophyta</taxon>
        <taxon>Spermatophyta</taxon>
        <taxon>Magnoliopsida</taxon>
        <taxon>eudicotyledons</taxon>
        <taxon>Gunneridae</taxon>
        <taxon>Pentapetalae</taxon>
        <taxon>Caryophyllales</taxon>
        <taxon>Chenopodiaceae</taxon>
        <taxon>Chenopodioideae</taxon>
        <taxon>Anserineae</taxon>
        <taxon>Spinacia</taxon>
    </lineage>
</organism>
<sequence length="238" mass="26904">MQEWGSVELSARATYFSNVLKGKMLDRGDLDLNSVQSSRDLFKETMLDQELVFRRQDMLTPLVNHFPLLFLQVFELHELYRKQTAIMENLKQKGLDNYNLRKGGLTPVPVNQINQLKCSMVHPEAAPYRKYGCPLYDDLCKILKPIATEKYAFSPGMITPVTSSTSPGNNNKRKSSQPLGSDSGERISSQNTGVGSKTNQVATSRPNEKCINYSLQHYVRLVPIIVVGYHVTNHLRVV</sequence>
<dbReference type="RefSeq" id="XP_056683235.1">
    <property type="nucleotide sequence ID" value="XM_056827257.1"/>
</dbReference>
<feature type="region of interest" description="Disordered" evidence="1">
    <location>
        <begin position="158"/>
        <end position="201"/>
    </location>
</feature>
<accession>A0ABM3QIR0</accession>
<evidence type="ECO:0000313" key="2">
    <source>
        <dbReference type="Proteomes" id="UP000813463"/>
    </source>
</evidence>
<dbReference type="PANTHER" id="PTHR33167:SF29">
    <property type="entry name" value="T28K15.14 PROTEIN"/>
    <property type="match status" value="1"/>
</dbReference>
<keyword evidence="2" id="KW-1185">Reference proteome</keyword>
<dbReference type="PANTHER" id="PTHR33167">
    <property type="entry name" value="TRANSCRIPTION FACTOR, PUTATIVE (DUF863)-RELATED"/>
    <property type="match status" value="1"/>
</dbReference>
<feature type="compositionally biased region" description="Polar residues" evidence="1">
    <location>
        <begin position="160"/>
        <end position="201"/>
    </location>
</feature>
<name>A0ABM3QIR0_SPIOL</name>
<dbReference type="GeneID" id="110798219"/>
<evidence type="ECO:0000256" key="1">
    <source>
        <dbReference type="SAM" id="MobiDB-lite"/>
    </source>
</evidence>
<evidence type="ECO:0000313" key="3">
    <source>
        <dbReference type="RefSeq" id="XP_056683235.1"/>
    </source>
</evidence>
<gene>
    <name evidence="3" type="primary">LOC110798219</name>
</gene>
<protein>
    <submittedName>
        <fullName evidence="3">Uncharacterized protein isoform X1</fullName>
    </submittedName>
</protein>
<reference evidence="3" key="2">
    <citation type="submission" date="2025-08" db="UniProtKB">
        <authorList>
            <consortium name="RefSeq"/>
        </authorList>
    </citation>
    <scope>IDENTIFICATION</scope>
    <source>
        <tissue evidence="3">Leaf</tissue>
    </source>
</reference>
<proteinExistence type="predicted"/>
<dbReference type="Proteomes" id="UP000813463">
    <property type="component" value="Chromosome 4"/>
</dbReference>